<keyword evidence="6 7" id="KW-0472">Membrane</keyword>
<feature type="transmembrane region" description="Helical" evidence="7">
    <location>
        <begin position="29"/>
        <end position="50"/>
    </location>
</feature>
<evidence type="ECO:0000256" key="3">
    <source>
        <dbReference type="ARBA" id="ARBA00022692"/>
    </source>
</evidence>
<evidence type="ECO:0000259" key="8">
    <source>
        <dbReference type="PROSITE" id="PS51202"/>
    </source>
</evidence>
<dbReference type="Pfam" id="PF03600">
    <property type="entry name" value="CitMHS"/>
    <property type="match status" value="1"/>
</dbReference>
<dbReference type="PROSITE" id="PS51202">
    <property type="entry name" value="RCK_C"/>
    <property type="match status" value="2"/>
</dbReference>
<comment type="subcellular location">
    <subcellularLocation>
        <location evidence="1">Membrane</location>
        <topology evidence="1">Multi-pass membrane protein</topology>
    </subcellularLocation>
</comment>
<feature type="transmembrane region" description="Helical" evidence="7">
    <location>
        <begin position="399"/>
        <end position="432"/>
    </location>
</feature>
<dbReference type="PROSITE" id="PS01271">
    <property type="entry name" value="NA_SULFATE"/>
    <property type="match status" value="1"/>
</dbReference>
<feature type="transmembrane region" description="Helical" evidence="7">
    <location>
        <begin position="99"/>
        <end position="123"/>
    </location>
</feature>
<feature type="domain" description="RCK C-terminal" evidence="8">
    <location>
        <begin position="205"/>
        <end position="292"/>
    </location>
</feature>
<feature type="transmembrane region" description="Helical" evidence="7">
    <location>
        <begin position="483"/>
        <end position="516"/>
    </location>
</feature>
<accession>A0A6N6MA55</accession>
<organism evidence="9 10">
    <name type="scientific">Salibacter halophilus</name>
    <dbReference type="NCBI Taxonomy" id="1803916"/>
    <lineage>
        <taxon>Bacteria</taxon>
        <taxon>Pseudomonadati</taxon>
        <taxon>Bacteroidota</taxon>
        <taxon>Flavobacteriia</taxon>
        <taxon>Flavobacteriales</taxon>
        <taxon>Salibacteraceae</taxon>
        <taxon>Salibacter</taxon>
    </lineage>
</organism>
<evidence type="ECO:0000256" key="1">
    <source>
        <dbReference type="ARBA" id="ARBA00004141"/>
    </source>
</evidence>
<feature type="transmembrane region" description="Helical" evidence="7">
    <location>
        <begin position="6"/>
        <end position="22"/>
    </location>
</feature>
<keyword evidence="4" id="KW-0677">Repeat</keyword>
<protein>
    <submittedName>
        <fullName evidence="9">SLC13 family permease</fullName>
    </submittedName>
</protein>
<feature type="transmembrane region" description="Helical" evidence="7">
    <location>
        <begin position="56"/>
        <end position="78"/>
    </location>
</feature>
<feature type="transmembrane region" description="Helical" evidence="7">
    <location>
        <begin position="172"/>
        <end position="193"/>
    </location>
</feature>
<dbReference type="GO" id="GO:0005886">
    <property type="term" value="C:plasma membrane"/>
    <property type="evidence" value="ECO:0007669"/>
    <property type="project" value="TreeGrafter"/>
</dbReference>
<dbReference type="Proteomes" id="UP000435357">
    <property type="component" value="Unassembled WGS sequence"/>
</dbReference>
<gene>
    <name evidence="9" type="ORF">F3059_01230</name>
</gene>
<evidence type="ECO:0000313" key="10">
    <source>
        <dbReference type="Proteomes" id="UP000435357"/>
    </source>
</evidence>
<dbReference type="InterPro" id="IPR004680">
    <property type="entry name" value="Cit_transptr-like_dom"/>
</dbReference>
<feature type="transmembrane region" description="Helical" evidence="7">
    <location>
        <begin position="528"/>
        <end position="547"/>
    </location>
</feature>
<keyword evidence="3 7" id="KW-0812">Transmembrane</keyword>
<evidence type="ECO:0000256" key="5">
    <source>
        <dbReference type="ARBA" id="ARBA00022989"/>
    </source>
</evidence>
<dbReference type="GO" id="GO:0008324">
    <property type="term" value="F:monoatomic cation transmembrane transporter activity"/>
    <property type="evidence" value="ECO:0007669"/>
    <property type="project" value="InterPro"/>
</dbReference>
<reference evidence="9 10" key="1">
    <citation type="submission" date="2019-09" db="EMBL/GenBank/DDBJ databases">
        <title>Genomes of Cryomorphaceae.</title>
        <authorList>
            <person name="Bowman J.P."/>
        </authorList>
    </citation>
    <scope>NUCLEOTIDE SEQUENCE [LARGE SCALE GENOMIC DNA]</scope>
    <source>
        <strain evidence="9 10">KCTC 52047</strain>
    </source>
</reference>
<name>A0A6N6MA55_9FLAO</name>
<dbReference type="GO" id="GO:0006813">
    <property type="term" value="P:potassium ion transport"/>
    <property type="evidence" value="ECO:0007669"/>
    <property type="project" value="InterPro"/>
</dbReference>
<feature type="transmembrane region" description="Helical" evidence="7">
    <location>
        <begin position="567"/>
        <end position="587"/>
    </location>
</feature>
<sequence length="591" mass="65065">MEEFKPYAVLAIIIAIVILLVLDRIRTALVFFAGVILLYVSGIADTALLLESFSNQSIITIFLLILLTAVVQDNYNLIGALDALFKKAQSPRKFLFRMTLSVGSVSSIMNNTPIVALMIPYVYQWSRKAKTAPSKLMIPLSFAAILGGMITPIGTSTNLVLIGFLRSAGDPLLGLSDFILPGILVLIVGVIFLSTIGTKLLPSHDDVVDDMRQNIREYLAETEIPTGSDLHGKTVAQAELRNLDGIYLVEILRNGDAIRPVTPDEKLRQGDRLFFAGDTSRVVSLVEDVEGLTWSKKDKFQLGDEIDILEVVVPYNSKLEGKTLKESEFRENYDAAVVAIHRNGERVSGKLGEIKLASGDLLLLISGKQFSRLSNQDKDLYTVSVISKRNRQPAWKRWLFGSFVLGVIAIILAGLVSLFKGLIILFTAAVVLRLINAEGIKKNLNFDLFVILGSALVLGNIFIETGAAELVAKPFIEFLKPFGTTWILIGIFALTVLFTSFITNVAAVSILFPLVFQIIHDLNLNPLPVYLTLAFAASAAFITPVSYQTNLMVYGPGNYKFKDFLRIGLPFTLIYGAVVILFMLNFYEING</sequence>
<dbReference type="InterPro" id="IPR006037">
    <property type="entry name" value="RCK_C"/>
</dbReference>
<feature type="transmembrane region" description="Helical" evidence="7">
    <location>
        <begin position="444"/>
        <end position="463"/>
    </location>
</feature>
<evidence type="ECO:0000256" key="7">
    <source>
        <dbReference type="SAM" id="Phobius"/>
    </source>
</evidence>
<dbReference type="Gene3D" id="3.30.70.1450">
    <property type="entry name" value="Regulator of K+ conductance, C-terminal domain"/>
    <property type="match status" value="2"/>
</dbReference>
<feature type="transmembrane region" description="Helical" evidence="7">
    <location>
        <begin position="143"/>
        <end position="165"/>
    </location>
</feature>
<dbReference type="EMBL" id="WACR01000001">
    <property type="protein sequence ID" value="KAB1066122.1"/>
    <property type="molecule type" value="Genomic_DNA"/>
</dbReference>
<dbReference type="SUPFAM" id="SSF116726">
    <property type="entry name" value="TrkA C-terminal domain-like"/>
    <property type="match status" value="2"/>
</dbReference>
<dbReference type="InterPro" id="IPR051679">
    <property type="entry name" value="DASS-Related_Transporters"/>
</dbReference>
<dbReference type="AlphaFoldDB" id="A0A6N6MA55"/>
<evidence type="ECO:0000313" key="9">
    <source>
        <dbReference type="EMBL" id="KAB1066122.1"/>
    </source>
</evidence>
<dbReference type="RefSeq" id="WP_151166110.1">
    <property type="nucleotide sequence ID" value="NZ_WACR01000001.1"/>
</dbReference>
<feature type="domain" description="RCK C-terminal" evidence="8">
    <location>
        <begin position="295"/>
        <end position="380"/>
    </location>
</feature>
<evidence type="ECO:0000256" key="2">
    <source>
        <dbReference type="ARBA" id="ARBA00022448"/>
    </source>
</evidence>
<proteinExistence type="predicted"/>
<comment type="caution">
    <text evidence="9">The sequence shown here is derived from an EMBL/GenBank/DDBJ whole genome shotgun (WGS) entry which is preliminary data.</text>
</comment>
<keyword evidence="5 7" id="KW-1133">Transmembrane helix</keyword>
<evidence type="ECO:0000256" key="6">
    <source>
        <dbReference type="ARBA" id="ARBA00023136"/>
    </source>
</evidence>
<dbReference type="Pfam" id="PF02080">
    <property type="entry name" value="TrkA_C"/>
    <property type="match status" value="2"/>
</dbReference>
<dbReference type="PANTHER" id="PTHR43652">
    <property type="entry name" value="BASIC AMINO ACID ANTIPORTER YFCC-RELATED"/>
    <property type="match status" value="1"/>
</dbReference>
<dbReference type="InterPro" id="IPR031312">
    <property type="entry name" value="Na/sul_symport_CS"/>
</dbReference>
<dbReference type="InterPro" id="IPR036721">
    <property type="entry name" value="RCK_C_sf"/>
</dbReference>
<evidence type="ECO:0000256" key="4">
    <source>
        <dbReference type="ARBA" id="ARBA00022737"/>
    </source>
</evidence>
<keyword evidence="10" id="KW-1185">Reference proteome</keyword>
<dbReference type="PANTHER" id="PTHR43652:SF2">
    <property type="entry name" value="BASIC AMINO ACID ANTIPORTER YFCC-RELATED"/>
    <property type="match status" value="1"/>
</dbReference>
<keyword evidence="2" id="KW-0813">Transport</keyword>
<dbReference type="OrthoDB" id="9765532at2"/>